<dbReference type="GO" id="GO:0005634">
    <property type="term" value="C:nucleus"/>
    <property type="evidence" value="ECO:0007669"/>
    <property type="project" value="InterPro"/>
</dbReference>
<dbReference type="Proteomes" id="UP000823388">
    <property type="component" value="Chromosome 4K"/>
</dbReference>
<dbReference type="EMBL" id="CM029043">
    <property type="protein sequence ID" value="KAG2609785.1"/>
    <property type="molecule type" value="Genomic_DNA"/>
</dbReference>
<evidence type="ECO:0000313" key="2">
    <source>
        <dbReference type="EMBL" id="KAG2609785.1"/>
    </source>
</evidence>
<gene>
    <name evidence="2" type="ORF">PVAP13_4KG070000</name>
</gene>
<accession>A0A8T0TL00</accession>
<organism evidence="2 3">
    <name type="scientific">Panicum virgatum</name>
    <name type="common">Blackwell switchgrass</name>
    <dbReference type="NCBI Taxonomy" id="38727"/>
    <lineage>
        <taxon>Eukaryota</taxon>
        <taxon>Viridiplantae</taxon>
        <taxon>Streptophyta</taxon>
        <taxon>Embryophyta</taxon>
        <taxon>Tracheophyta</taxon>
        <taxon>Spermatophyta</taxon>
        <taxon>Magnoliopsida</taxon>
        <taxon>Liliopsida</taxon>
        <taxon>Poales</taxon>
        <taxon>Poaceae</taxon>
        <taxon>PACMAD clade</taxon>
        <taxon>Panicoideae</taxon>
        <taxon>Panicodae</taxon>
        <taxon>Paniceae</taxon>
        <taxon>Panicinae</taxon>
        <taxon>Panicum</taxon>
        <taxon>Panicum sect. Hiantes</taxon>
    </lineage>
</organism>
<dbReference type="Pfam" id="PF04057">
    <property type="entry name" value="Rep-A_N"/>
    <property type="match status" value="1"/>
</dbReference>
<dbReference type="InterPro" id="IPR012340">
    <property type="entry name" value="NA-bd_OB-fold"/>
</dbReference>
<dbReference type="GO" id="GO:0003677">
    <property type="term" value="F:DNA binding"/>
    <property type="evidence" value="ECO:0007669"/>
    <property type="project" value="InterPro"/>
</dbReference>
<dbReference type="GO" id="GO:0006260">
    <property type="term" value="P:DNA replication"/>
    <property type="evidence" value="ECO:0007669"/>
    <property type="project" value="InterPro"/>
</dbReference>
<dbReference type="InterPro" id="IPR007199">
    <property type="entry name" value="Rep_factor-A_N"/>
</dbReference>
<name>A0A8T0TL00_PANVG</name>
<dbReference type="AlphaFoldDB" id="A0A8T0TL00"/>
<protein>
    <recommendedName>
        <fullName evidence="1">Replication factor-A protein 1 N-terminal domain-containing protein</fullName>
    </recommendedName>
</protein>
<reference evidence="2" key="1">
    <citation type="submission" date="2020-05" db="EMBL/GenBank/DDBJ databases">
        <title>WGS assembly of Panicum virgatum.</title>
        <authorList>
            <person name="Lovell J.T."/>
            <person name="Jenkins J."/>
            <person name="Shu S."/>
            <person name="Juenger T.E."/>
            <person name="Schmutz J."/>
        </authorList>
    </citation>
    <scope>NUCLEOTIDE SEQUENCE</scope>
    <source>
        <strain evidence="2">AP13</strain>
    </source>
</reference>
<comment type="caution">
    <text evidence="2">The sequence shown here is derived from an EMBL/GenBank/DDBJ whole genome shotgun (WGS) entry which is preliminary data.</text>
</comment>
<feature type="domain" description="Replication factor-A protein 1 N-terminal" evidence="1">
    <location>
        <begin position="22"/>
        <end position="102"/>
    </location>
</feature>
<dbReference type="SUPFAM" id="SSF50249">
    <property type="entry name" value="Nucleic acid-binding proteins"/>
    <property type="match status" value="1"/>
</dbReference>
<sequence length="169" mass="17914">MGGGWGGMEEAVAAIPRRQHRVLQLAAAPRPLAASPPAARRYLLALSDGTRLKLGVLATSLNHLVTGGALRRGTVLHVLDFSNGLIQNNRRIMIDIQLEILQPEFAALIGSVIDCEPNATQHIGVSCSGGRGSHEPCFMPGDAFVPSGNTHGNPMPPSNLHSTPMYMHG</sequence>
<keyword evidence="3" id="KW-1185">Reference proteome</keyword>
<dbReference type="Gene3D" id="2.40.50.140">
    <property type="entry name" value="Nucleic acid-binding proteins"/>
    <property type="match status" value="1"/>
</dbReference>
<proteinExistence type="predicted"/>
<evidence type="ECO:0000259" key="1">
    <source>
        <dbReference type="Pfam" id="PF04057"/>
    </source>
</evidence>
<evidence type="ECO:0000313" key="3">
    <source>
        <dbReference type="Proteomes" id="UP000823388"/>
    </source>
</evidence>